<dbReference type="PaxDb" id="8022-A0A061A144"/>
<feature type="non-terminal residue" evidence="1">
    <location>
        <position position="52"/>
    </location>
</feature>
<proteinExistence type="predicted"/>
<evidence type="ECO:0000313" key="2">
    <source>
        <dbReference type="Proteomes" id="UP000193380"/>
    </source>
</evidence>
<sequence length="52" mass="6055">MIVDFRQQQREHPPIHIDGTVVERVVSFKFLGVHITDKLNWSTHTDSIVKKA</sequence>
<evidence type="ECO:0000313" key="1">
    <source>
        <dbReference type="EMBL" id="CDR09104.1"/>
    </source>
</evidence>
<gene>
    <name evidence="1" type="ORF">GSONMT00025543001</name>
</gene>
<reference evidence="1" key="2">
    <citation type="submission" date="2014-03" db="EMBL/GenBank/DDBJ databases">
        <authorList>
            <person name="Genoscope - CEA"/>
        </authorList>
    </citation>
    <scope>NUCLEOTIDE SEQUENCE</scope>
</reference>
<dbReference type="EMBL" id="FR970396">
    <property type="protein sequence ID" value="CDR09104.1"/>
    <property type="molecule type" value="Genomic_DNA"/>
</dbReference>
<name>A0A061A144_ONCMY</name>
<organism evidence="1 2">
    <name type="scientific">Oncorhynchus mykiss</name>
    <name type="common">Rainbow trout</name>
    <name type="synonym">Salmo gairdneri</name>
    <dbReference type="NCBI Taxonomy" id="8022"/>
    <lineage>
        <taxon>Eukaryota</taxon>
        <taxon>Metazoa</taxon>
        <taxon>Chordata</taxon>
        <taxon>Craniata</taxon>
        <taxon>Vertebrata</taxon>
        <taxon>Euteleostomi</taxon>
        <taxon>Actinopterygii</taxon>
        <taxon>Neopterygii</taxon>
        <taxon>Teleostei</taxon>
        <taxon>Protacanthopterygii</taxon>
        <taxon>Salmoniformes</taxon>
        <taxon>Salmonidae</taxon>
        <taxon>Salmoninae</taxon>
        <taxon>Oncorhynchus</taxon>
    </lineage>
</organism>
<protein>
    <recommendedName>
        <fullName evidence="3">Alkylated DNA repair protein AlkB homologue 8 N-terminal domain-containing protein</fullName>
    </recommendedName>
</protein>
<dbReference type="AlphaFoldDB" id="A0A061A144"/>
<evidence type="ECO:0008006" key="3">
    <source>
        <dbReference type="Google" id="ProtNLM"/>
    </source>
</evidence>
<reference evidence="1" key="1">
    <citation type="journal article" date="2014" name="Nat. Commun.">
        <title>The rainbow trout genome provides novel insights into evolution after whole-genome duplication in vertebrates.</title>
        <authorList>
            <person name="Berthelot C."/>
            <person name="Brunet F."/>
            <person name="Chalopin D."/>
            <person name="Juanchich A."/>
            <person name="Bernard M."/>
            <person name="Noel B."/>
            <person name="Bento P."/>
            <person name="Da Silva C."/>
            <person name="Labadie K."/>
            <person name="Alberti A."/>
            <person name="Aury J.M."/>
            <person name="Louis A."/>
            <person name="Dehais P."/>
            <person name="Bardou P."/>
            <person name="Montfort J."/>
            <person name="Klopp C."/>
            <person name="Cabau C."/>
            <person name="Gaspin C."/>
            <person name="Thorgaard G.H."/>
            <person name="Boussaha M."/>
            <person name="Quillet E."/>
            <person name="Guyomard R."/>
            <person name="Galiana D."/>
            <person name="Bobe J."/>
            <person name="Volff J.N."/>
            <person name="Genet C."/>
            <person name="Wincker P."/>
            <person name="Jaillon O."/>
            <person name="Roest Crollius H."/>
            <person name="Guiguen Y."/>
        </authorList>
    </citation>
    <scope>NUCLEOTIDE SEQUENCE [LARGE SCALE GENOMIC DNA]</scope>
</reference>
<dbReference type="Proteomes" id="UP000193380">
    <property type="component" value="Unassembled WGS sequence"/>
</dbReference>
<accession>A0A061A144</accession>